<name>A0A2P2J577_RHIMU</name>
<accession>A0A2P2J577</accession>
<reference evidence="1" key="1">
    <citation type="submission" date="2018-02" db="EMBL/GenBank/DDBJ databases">
        <title>Rhizophora mucronata_Transcriptome.</title>
        <authorList>
            <person name="Meera S.P."/>
            <person name="Sreeshan A."/>
            <person name="Augustine A."/>
        </authorList>
    </citation>
    <scope>NUCLEOTIDE SEQUENCE</scope>
    <source>
        <tissue evidence="1">Leaf</tissue>
    </source>
</reference>
<protein>
    <submittedName>
        <fullName evidence="1">Uncharacterized protein</fullName>
    </submittedName>
</protein>
<evidence type="ECO:0000313" key="1">
    <source>
        <dbReference type="EMBL" id="MBW88615.1"/>
    </source>
</evidence>
<dbReference type="EMBL" id="GGEC01008132">
    <property type="protein sequence ID" value="MBW88615.1"/>
    <property type="molecule type" value="Transcribed_RNA"/>
</dbReference>
<organism evidence="1">
    <name type="scientific">Rhizophora mucronata</name>
    <name type="common">Asiatic mangrove</name>
    <dbReference type="NCBI Taxonomy" id="61149"/>
    <lineage>
        <taxon>Eukaryota</taxon>
        <taxon>Viridiplantae</taxon>
        <taxon>Streptophyta</taxon>
        <taxon>Embryophyta</taxon>
        <taxon>Tracheophyta</taxon>
        <taxon>Spermatophyta</taxon>
        <taxon>Magnoliopsida</taxon>
        <taxon>eudicotyledons</taxon>
        <taxon>Gunneridae</taxon>
        <taxon>Pentapetalae</taxon>
        <taxon>rosids</taxon>
        <taxon>fabids</taxon>
        <taxon>Malpighiales</taxon>
        <taxon>Rhizophoraceae</taxon>
        <taxon>Rhizophora</taxon>
    </lineage>
</organism>
<sequence>MKLHFPGKSSLHHLLFHSYLCSKVQLHPLGLQHHGQKAQSYSKGGRCLGDKNEDNSAQKYISGHENFVSLLLIYIWQKILQDHLCSGYEL</sequence>
<dbReference type="AlphaFoldDB" id="A0A2P2J577"/>
<proteinExistence type="predicted"/>